<dbReference type="EMBL" id="CP109135">
    <property type="protein sequence ID" value="WSD12093.1"/>
    <property type="molecule type" value="Genomic_DNA"/>
</dbReference>
<dbReference type="InterPro" id="IPR021276">
    <property type="entry name" value="DUF2855"/>
</dbReference>
<sequence>MLPTSGSRALEFRRDDPLRTTRVVHDLLPASTSGNVLLRIERLVLTFNNVTYALNGHKLGYWAPFPASEPAWGRVPAWGVARVIDGDTNLARRGQLLAGFMPMATHVLVQAEPFPDGIRATAPERAEMYPLYRDLHYVDDRIDDVEVGVWSAVPSAAHLDDELRESSPTQVVFSSATSRTALTTSVLLRRAGIHVVGLTASARTATAKRAGAYDEILSYDDLAAIARTPGTAYADVAGRPDITVAVHRHLGPALARSLRIGATHAATTHDFDLKPAPVPTPSVEQFNVGLRRIELAERMGQRHVDELERRARGVLFAWATGHLASERTVGLDQARALWERTWRGELDSMAVAVIVPN</sequence>
<accession>A0ABZ1H342</accession>
<dbReference type="Proteomes" id="UP001340816">
    <property type="component" value="Chromosome"/>
</dbReference>
<organism evidence="1 2">
    <name type="scientific">Streptomyces phaeochromogenes</name>
    <dbReference type="NCBI Taxonomy" id="1923"/>
    <lineage>
        <taxon>Bacteria</taxon>
        <taxon>Bacillati</taxon>
        <taxon>Actinomycetota</taxon>
        <taxon>Actinomycetes</taxon>
        <taxon>Kitasatosporales</taxon>
        <taxon>Streptomycetaceae</taxon>
        <taxon>Streptomyces</taxon>
        <taxon>Streptomyces phaeochromogenes group</taxon>
    </lineage>
</organism>
<proteinExistence type="predicted"/>
<dbReference type="RefSeq" id="WP_326757612.1">
    <property type="nucleotide sequence ID" value="NZ_CP109135.1"/>
</dbReference>
<keyword evidence="2" id="KW-1185">Reference proteome</keyword>
<dbReference type="Pfam" id="PF11017">
    <property type="entry name" value="DUF2855"/>
    <property type="match status" value="1"/>
</dbReference>
<evidence type="ECO:0000313" key="1">
    <source>
        <dbReference type="EMBL" id="WSD12093.1"/>
    </source>
</evidence>
<name>A0ABZ1H342_STRPH</name>
<gene>
    <name evidence="1" type="ORF">OHB35_02110</name>
</gene>
<evidence type="ECO:0000313" key="2">
    <source>
        <dbReference type="Proteomes" id="UP001340816"/>
    </source>
</evidence>
<protein>
    <submittedName>
        <fullName evidence="1">DUF2855 family protein</fullName>
    </submittedName>
</protein>
<reference evidence="1 2" key="1">
    <citation type="submission" date="2022-10" db="EMBL/GenBank/DDBJ databases">
        <title>The complete genomes of actinobacterial strains from the NBC collection.</title>
        <authorList>
            <person name="Joergensen T.S."/>
            <person name="Alvarez Arevalo M."/>
            <person name="Sterndorff E.B."/>
            <person name="Faurdal D."/>
            <person name="Vuksanovic O."/>
            <person name="Mourched A.-S."/>
            <person name="Charusanti P."/>
            <person name="Shaw S."/>
            <person name="Blin K."/>
            <person name="Weber T."/>
        </authorList>
    </citation>
    <scope>NUCLEOTIDE SEQUENCE [LARGE SCALE GENOMIC DNA]</scope>
    <source>
        <strain evidence="1 2">NBC 01752</strain>
    </source>
</reference>